<dbReference type="AlphaFoldDB" id="A0A9W8HNW8"/>
<accession>A0A9W8HNW8</accession>
<feature type="region of interest" description="Disordered" evidence="1">
    <location>
        <begin position="1"/>
        <end position="123"/>
    </location>
</feature>
<proteinExistence type="predicted"/>
<evidence type="ECO:0000256" key="1">
    <source>
        <dbReference type="SAM" id="MobiDB-lite"/>
    </source>
</evidence>
<name>A0A9W8HNW8_9FUNG</name>
<feature type="compositionally biased region" description="Polar residues" evidence="1">
    <location>
        <begin position="1"/>
        <end position="18"/>
    </location>
</feature>
<evidence type="ECO:0000313" key="2">
    <source>
        <dbReference type="EMBL" id="KAJ2785750.1"/>
    </source>
</evidence>
<dbReference type="Proteomes" id="UP001140172">
    <property type="component" value="Unassembled WGS sequence"/>
</dbReference>
<protein>
    <submittedName>
        <fullName evidence="2">Uncharacterized protein</fullName>
    </submittedName>
</protein>
<feature type="compositionally biased region" description="Polar residues" evidence="1">
    <location>
        <begin position="91"/>
        <end position="112"/>
    </location>
</feature>
<sequence length="177" mass="19459">MSQGQQYPANNYSQYTTMNQPPYPPPQGYPNQHNSGGGMSHAPPMNQRISNAGHDSMYPPPLNQSGYAPPHPPMSEAGRPMSAYNPPPMRPQSQYTGRPQSQYNPNPSSQYYQHGKNKNGAHYGHLVTQEPDRDTACGGDACGACCKYNTLACLFCCNGWLRLCGRGMSIKDILSFK</sequence>
<comment type="caution">
    <text evidence="2">The sequence shown here is derived from an EMBL/GenBank/DDBJ whole genome shotgun (WGS) entry which is preliminary data.</text>
</comment>
<keyword evidence="3" id="KW-1185">Reference proteome</keyword>
<dbReference type="EMBL" id="JANBUM010000080">
    <property type="protein sequence ID" value="KAJ2785750.1"/>
    <property type="molecule type" value="Genomic_DNA"/>
</dbReference>
<organism evidence="2 3">
    <name type="scientific">Coemansia interrupta</name>
    <dbReference type="NCBI Taxonomy" id="1126814"/>
    <lineage>
        <taxon>Eukaryota</taxon>
        <taxon>Fungi</taxon>
        <taxon>Fungi incertae sedis</taxon>
        <taxon>Zoopagomycota</taxon>
        <taxon>Kickxellomycotina</taxon>
        <taxon>Kickxellomycetes</taxon>
        <taxon>Kickxellales</taxon>
        <taxon>Kickxellaceae</taxon>
        <taxon>Coemansia</taxon>
    </lineage>
</organism>
<reference evidence="2" key="1">
    <citation type="submission" date="2022-07" db="EMBL/GenBank/DDBJ databases">
        <title>Phylogenomic reconstructions and comparative analyses of Kickxellomycotina fungi.</title>
        <authorList>
            <person name="Reynolds N.K."/>
            <person name="Stajich J.E."/>
            <person name="Barry K."/>
            <person name="Grigoriev I.V."/>
            <person name="Crous P."/>
            <person name="Smith M.E."/>
        </authorList>
    </citation>
    <scope>NUCLEOTIDE SEQUENCE</scope>
    <source>
        <strain evidence="2">BCRC 34489</strain>
    </source>
</reference>
<gene>
    <name evidence="2" type="ORF">GGI15_001810</name>
</gene>
<dbReference type="OrthoDB" id="5568547at2759"/>
<evidence type="ECO:0000313" key="3">
    <source>
        <dbReference type="Proteomes" id="UP001140172"/>
    </source>
</evidence>